<dbReference type="Gene3D" id="3.30.1330.40">
    <property type="entry name" value="RutC-like"/>
    <property type="match status" value="3"/>
</dbReference>
<dbReference type="GO" id="GO:0005829">
    <property type="term" value="C:cytosol"/>
    <property type="evidence" value="ECO:0007669"/>
    <property type="project" value="TreeGrafter"/>
</dbReference>
<organism evidence="1 2">
    <name type="scientific">Candidatus Ureaplasma intestinipullorum</name>
    <dbReference type="NCBI Taxonomy" id="2838770"/>
    <lineage>
        <taxon>Bacteria</taxon>
        <taxon>Bacillati</taxon>
        <taxon>Mycoplasmatota</taxon>
        <taxon>Mycoplasmoidales</taxon>
        <taxon>Mycoplasmoidaceae</taxon>
        <taxon>Ureaplasma</taxon>
    </lineage>
</organism>
<comment type="caution">
    <text evidence="1">The sequence shown here is derived from an EMBL/GenBank/DDBJ whole genome shotgun (WGS) entry which is preliminary data.</text>
</comment>
<dbReference type="SUPFAM" id="SSF55298">
    <property type="entry name" value="YjgF-like"/>
    <property type="match status" value="3"/>
</dbReference>
<proteinExistence type="predicted"/>
<accession>A0A9E2KWD4</accession>
<sequence>MSKFNEVLARNTNDVAKGLLGFSQTVAFSHYNNLSAQLPVDASGKLISSDLKEQAIQCFKNIEAIVKSINHNLDDVVRLTIFTKSTKDFDIAIDVLNTFFKDYKPALTLLAVKDIPLNASIQVEAVVTCGEGTIPNAPQAGDLIKLVRNTNNAPINDYSSQTVAFSHYNHLSSQLPINPNTNKIVEGGIKEQLKQCLRNIKNILESIDVPFDDIVKVNIYTTEIKELDAIKEAYKTFFPDSAIARTVNYLPALAINSVEGLPMNAKIQVEVVVSHGDGTPPQLVEDRHGIVIEANNTKSVYVNPISSQTVAFSHYNNISEQFPIDANGKLISEDINDQLAQCIENLKVIVESVEHKLSDVVKLNIFVEDINSINGFQEVLNKYFSTLPAGRVIATNTLNCNGALVKIDAIVSNAEGTPPTNK</sequence>
<dbReference type="CDD" id="cd00448">
    <property type="entry name" value="YjgF_YER057c_UK114_family"/>
    <property type="match status" value="3"/>
</dbReference>
<evidence type="ECO:0000313" key="2">
    <source>
        <dbReference type="Proteomes" id="UP000824247"/>
    </source>
</evidence>
<gene>
    <name evidence="1" type="ORF">H9897_00615</name>
</gene>
<reference evidence="1" key="1">
    <citation type="journal article" date="2021" name="PeerJ">
        <title>Extensive microbial diversity within the chicken gut microbiome revealed by metagenomics and culture.</title>
        <authorList>
            <person name="Gilroy R."/>
            <person name="Ravi A."/>
            <person name="Getino M."/>
            <person name="Pursley I."/>
            <person name="Horton D.L."/>
            <person name="Alikhan N.F."/>
            <person name="Baker D."/>
            <person name="Gharbi K."/>
            <person name="Hall N."/>
            <person name="Watson M."/>
            <person name="Adriaenssens E.M."/>
            <person name="Foster-Nyarko E."/>
            <person name="Jarju S."/>
            <person name="Secka A."/>
            <person name="Antonio M."/>
            <person name="Oren A."/>
            <person name="Chaudhuri R.R."/>
            <person name="La Ragione R."/>
            <person name="Hildebrand F."/>
            <person name="Pallen M.J."/>
        </authorList>
    </citation>
    <scope>NUCLEOTIDE SEQUENCE</scope>
    <source>
        <strain evidence="1">A5-1222</strain>
    </source>
</reference>
<name>A0A9E2KWD4_9BACT</name>
<evidence type="ECO:0000313" key="1">
    <source>
        <dbReference type="EMBL" id="MBU3830654.1"/>
    </source>
</evidence>
<dbReference type="Proteomes" id="UP000824247">
    <property type="component" value="Unassembled WGS sequence"/>
</dbReference>
<dbReference type="PANTHER" id="PTHR11803:SF39">
    <property type="entry name" value="2-IMINOBUTANOATE_2-IMINOPROPANOATE DEAMINASE"/>
    <property type="match status" value="1"/>
</dbReference>
<dbReference type="Pfam" id="PF01042">
    <property type="entry name" value="Ribonuc_L-PSP"/>
    <property type="match status" value="3"/>
</dbReference>
<dbReference type="PANTHER" id="PTHR11803">
    <property type="entry name" value="2-IMINOBUTANOATE/2-IMINOPROPANOATE DEAMINASE RIDA"/>
    <property type="match status" value="1"/>
</dbReference>
<protein>
    <submittedName>
        <fullName evidence="1">RidA family protein</fullName>
    </submittedName>
</protein>
<dbReference type="InterPro" id="IPR006175">
    <property type="entry name" value="YjgF/YER057c/UK114"/>
</dbReference>
<dbReference type="GO" id="GO:0019239">
    <property type="term" value="F:deaminase activity"/>
    <property type="evidence" value="ECO:0007669"/>
    <property type="project" value="TreeGrafter"/>
</dbReference>
<dbReference type="AlphaFoldDB" id="A0A9E2KWD4"/>
<dbReference type="EMBL" id="JAHLFM010000010">
    <property type="protein sequence ID" value="MBU3830654.1"/>
    <property type="molecule type" value="Genomic_DNA"/>
</dbReference>
<reference evidence="1" key="2">
    <citation type="submission" date="2021-04" db="EMBL/GenBank/DDBJ databases">
        <authorList>
            <person name="Gilroy R."/>
        </authorList>
    </citation>
    <scope>NUCLEOTIDE SEQUENCE</scope>
    <source>
        <strain evidence="1">A5-1222</strain>
    </source>
</reference>
<dbReference type="InterPro" id="IPR035959">
    <property type="entry name" value="RutC-like_sf"/>
</dbReference>